<dbReference type="RefSeq" id="WP_220035911.1">
    <property type="nucleotide sequence ID" value="NZ_QKNV01000068.1"/>
</dbReference>
<evidence type="ECO:0000313" key="2">
    <source>
        <dbReference type="EMBL" id="PZA21758.1"/>
    </source>
</evidence>
<dbReference type="AlphaFoldDB" id="A0A323VRK9"/>
<accession>A0A323VRK9</accession>
<reference evidence="2 3" key="1">
    <citation type="submission" date="2018-06" db="EMBL/GenBank/DDBJ databases">
        <title>Draft genome sequence of Modestobacter versicolor CP153-2.</title>
        <authorList>
            <person name="Gundlapally S.R."/>
        </authorList>
    </citation>
    <scope>NUCLEOTIDE SEQUENCE [LARGE SCALE GENOMIC DNA]</scope>
    <source>
        <strain evidence="2 3">CP153-2</strain>
    </source>
</reference>
<keyword evidence="3" id="KW-1185">Reference proteome</keyword>
<gene>
    <name evidence="2" type="ORF">DMO24_08680</name>
</gene>
<protein>
    <submittedName>
        <fullName evidence="2">Uncharacterized protein</fullName>
    </submittedName>
</protein>
<name>A0A323VRK9_9ACTN</name>
<evidence type="ECO:0000313" key="3">
    <source>
        <dbReference type="Proteomes" id="UP000247602"/>
    </source>
</evidence>
<dbReference type="Proteomes" id="UP000247602">
    <property type="component" value="Unassembled WGS sequence"/>
</dbReference>
<feature type="compositionally biased region" description="Low complexity" evidence="1">
    <location>
        <begin position="9"/>
        <end position="26"/>
    </location>
</feature>
<feature type="region of interest" description="Disordered" evidence="1">
    <location>
        <begin position="1"/>
        <end position="33"/>
    </location>
</feature>
<evidence type="ECO:0000256" key="1">
    <source>
        <dbReference type="SAM" id="MobiDB-lite"/>
    </source>
</evidence>
<proteinExistence type="predicted"/>
<dbReference type="EMBL" id="QKNV01000068">
    <property type="protein sequence ID" value="PZA21758.1"/>
    <property type="molecule type" value="Genomic_DNA"/>
</dbReference>
<sequence length="104" mass="9741">AVGDPVALAATSGAADAAGAPGTSPAPTFPGFPGFPAPVQPLTVVVPVGSCGISFGTASGSAGSPAAVLCADLRVDAAPTSEALLRPGAELVVSTTSDPGSRPD</sequence>
<organism evidence="2 3">
    <name type="scientific">Modestobacter versicolor</name>
    <dbReference type="NCBI Taxonomy" id="429133"/>
    <lineage>
        <taxon>Bacteria</taxon>
        <taxon>Bacillati</taxon>
        <taxon>Actinomycetota</taxon>
        <taxon>Actinomycetes</taxon>
        <taxon>Geodermatophilales</taxon>
        <taxon>Geodermatophilaceae</taxon>
        <taxon>Modestobacter</taxon>
    </lineage>
</organism>
<feature type="non-terminal residue" evidence="2">
    <location>
        <position position="1"/>
    </location>
</feature>
<comment type="caution">
    <text evidence="2">The sequence shown here is derived from an EMBL/GenBank/DDBJ whole genome shotgun (WGS) entry which is preliminary data.</text>
</comment>